<dbReference type="OrthoDB" id="447729at2759"/>
<accession>A0A2P6VNE9</accession>
<evidence type="ECO:0000256" key="5">
    <source>
        <dbReference type="ARBA" id="ARBA00012075"/>
    </source>
</evidence>
<evidence type="ECO:0000256" key="14">
    <source>
        <dbReference type="SAM" id="MobiDB-lite"/>
    </source>
</evidence>
<dbReference type="NCBIfam" id="NF002114">
    <property type="entry name" value="PRK00951.2-4"/>
    <property type="match status" value="1"/>
</dbReference>
<dbReference type="SMART" id="SM00184">
    <property type="entry name" value="RING"/>
    <property type="match status" value="1"/>
</dbReference>
<evidence type="ECO:0000256" key="11">
    <source>
        <dbReference type="ARBA" id="ARBA00023239"/>
    </source>
</evidence>
<dbReference type="AlphaFoldDB" id="A0A2P6VNE9"/>
<feature type="compositionally biased region" description="Low complexity" evidence="14">
    <location>
        <begin position="774"/>
        <end position="789"/>
    </location>
</feature>
<protein>
    <recommendedName>
        <fullName evidence="5 13">Imidazoleglycerol-phosphate dehydratase</fullName>
        <ecNumber evidence="5 13">4.2.1.19</ecNumber>
    </recommendedName>
</protein>
<keyword evidence="10 13" id="KW-0368">Histidine biosynthesis</keyword>
<feature type="compositionally biased region" description="Gly residues" evidence="14">
    <location>
        <begin position="664"/>
        <end position="673"/>
    </location>
</feature>
<dbReference type="InterPro" id="IPR001841">
    <property type="entry name" value="Znf_RING"/>
</dbReference>
<dbReference type="Proteomes" id="UP000239649">
    <property type="component" value="Unassembled WGS sequence"/>
</dbReference>
<dbReference type="HAMAP" id="MF_00076">
    <property type="entry name" value="HisB"/>
    <property type="match status" value="1"/>
</dbReference>
<keyword evidence="11 13" id="KW-0456">Lyase</keyword>
<feature type="region of interest" description="Disordered" evidence="14">
    <location>
        <begin position="633"/>
        <end position="688"/>
    </location>
</feature>
<dbReference type="CDD" id="cd07914">
    <property type="entry name" value="IGPD"/>
    <property type="match status" value="1"/>
</dbReference>
<evidence type="ECO:0000313" key="17">
    <source>
        <dbReference type="Proteomes" id="UP000239649"/>
    </source>
</evidence>
<dbReference type="Gene3D" id="3.30.230.40">
    <property type="entry name" value="Imidazole glycerol phosphate dehydratase, domain 1"/>
    <property type="match status" value="2"/>
</dbReference>
<dbReference type="SUPFAM" id="SSF54211">
    <property type="entry name" value="Ribosomal protein S5 domain 2-like"/>
    <property type="match status" value="2"/>
</dbReference>
<feature type="region of interest" description="Disordered" evidence="14">
    <location>
        <begin position="708"/>
        <end position="742"/>
    </location>
</feature>
<dbReference type="PANTHER" id="PTHR23133:SF2">
    <property type="entry name" value="IMIDAZOLEGLYCEROL-PHOSPHATE DEHYDRATASE"/>
    <property type="match status" value="1"/>
</dbReference>
<dbReference type="Gene3D" id="3.30.40.10">
    <property type="entry name" value="Zinc/RING finger domain, C3HC4 (zinc finger)"/>
    <property type="match status" value="1"/>
</dbReference>
<evidence type="ECO:0000256" key="9">
    <source>
        <dbReference type="ARBA" id="ARBA00022833"/>
    </source>
</evidence>
<dbReference type="GO" id="GO:0000105">
    <property type="term" value="P:L-histidine biosynthetic process"/>
    <property type="evidence" value="ECO:0007669"/>
    <property type="project" value="UniProtKB-UniPathway"/>
</dbReference>
<evidence type="ECO:0000256" key="12">
    <source>
        <dbReference type="PROSITE-ProRule" id="PRU00175"/>
    </source>
</evidence>
<feature type="compositionally biased region" description="Polar residues" evidence="14">
    <location>
        <begin position="11"/>
        <end position="24"/>
    </location>
</feature>
<feature type="region of interest" description="Disordered" evidence="14">
    <location>
        <begin position="1"/>
        <end position="32"/>
    </location>
</feature>
<dbReference type="InterPro" id="IPR038494">
    <property type="entry name" value="IGPD_sf"/>
</dbReference>
<dbReference type="EMBL" id="LHPF02000002">
    <property type="protein sequence ID" value="PSC75614.1"/>
    <property type="molecule type" value="Genomic_DNA"/>
</dbReference>
<dbReference type="PROSITE" id="PS50089">
    <property type="entry name" value="ZF_RING_2"/>
    <property type="match status" value="1"/>
</dbReference>
<evidence type="ECO:0000313" key="16">
    <source>
        <dbReference type="EMBL" id="PSC75614.1"/>
    </source>
</evidence>
<keyword evidence="6" id="KW-0028">Amino-acid biosynthesis</keyword>
<dbReference type="InterPro" id="IPR013083">
    <property type="entry name" value="Znf_RING/FYVE/PHD"/>
</dbReference>
<evidence type="ECO:0000256" key="6">
    <source>
        <dbReference type="ARBA" id="ARBA00022605"/>
    </source>
</evidence>
<name>A0A2P6VNE9_9CHLO</name>
<organism evidence="16 17">
    <name type="scientific">Micractinium conductrix</name>
    <dbReference type="NCBI Taxonomy" id="554055"/>
    <lineage>
        <taxon>Eukaryota</taxon>
        <taxon>Viridiplantae</taxon>
        <taxon>Chlorophyta</taxon>
        <taxon>core chlorophytes</taxon>
        <taxon>Trebouxiophyceae</taxon>
        <taxon>Chlorellales</taxon>
        <taxon>Chlorellaceae</taxon>
        <taxon>Chlorella clade</taxon>
        <taxon>Micractinium</taxon>
    </lineage>
</organism>
<feature type="region of interest" description="Disordered" evidence="14">
    <location>
        <begin position="773"/>
        <end position="797"/>
    </location>
</feature>
<dbReference type="GO" id="GO:0009507">
    <property type="term" value="C:chloroplast"/>
    <property type="evidence" value="ECO:0007669"/>
    <property type="project" value="UniProtKB-SubCell"/>
</dbReference>
<dbReference type="UniPathway" id="UPA00031">
    <property type="reaction ID" value="UER00011"/>
</dbReference>
<feature type="region of interest" description="Disordered" evidence="14">
    <location>
        <begin position="571"/>
        <end position="593"/>
    </location>
</feature>
<evidence type="ECO:0000256" key="8">
    <source>
        <dbReference type="ARBA" id="ARBA00022771"/>
    </source>
</evidence>
<comment type="subcellular location">
    <subcellularLocation>
        <location evidence="2">Plastid</location>
        <location evidence="2">Chloroplast</location>
    </subcellularLocation>
</comment>
<dbReference type="InterPro" id="IPR017907">
    <property type="entry name" value="Znf_RING_CS"/>
</dbReference>
<dbReference type="Pfam" id="PF13639">
    <property type="entry name" value="zf-RING_2"/>
    <property type="match status" value="1"/>
</dbReference>
<feature type="domain" description="RING-type" evidence="15">
    <location>
        <begin position="271"/>
        <end position="314"/>
    </location>
</feature>
<dbReference type="GO" id="GO:0004424">
    <property type="term" value="F:imidazoleglycerol-phosphate dehydratase activity"/>
    <property type="evidence" value="ECO:0007669"/>
    <property type="project" value="UniProtKB-EC"/>
</dbReference>
<dbReference type="NCBIfam" id="NF002111">
    <property type="entry name" value="PRK00951.2-1"/>
    <property type="match status" value="1"/>
</dbReference>
<proteinExistence type="inferred from homology"/>
<dbReference type="SUPFAM" id="SSF57850">
    <property type="entry name" value="RING/U-box"/>
    <property type="match status" value="1"/>
</dbReference>
<dbReference type="PANTHER" id="PTHR23133">
    <property type="entry name" value="IMIDAZOLEGLYCEROL-PHOSPHATE DEHYDRATASE HIS7"/>
    <property type="match status" value="1"/>
</dbReference>
<evidence type="ECO:0000256" key="1">
    <source>
        <dbReference type="ARBA" id="ARBA00001723"/>
    </source>
</evidence>
<comment type="pathway">
    <text evidence="3 13">Amino-acid biosynthesis; L-histidine biosynthesis; L-histidine from 5-phospho-alpha-D-ribose 1-diphosphate: step 6/9.</text>
</comment>
<evidence type="ECO:0000256" key="2">
    <source>
        <dbReference type="ARBA" id="ARBA00004229"/>
    </source>
</evidence>
<comment type="caution">
    <text evidence="16">The sequence shown here is derived from an EMBL/GenBank/DDBJ whole genome shotgun (WGS) entry which is preliminary data.</text>
</comment>
<keyword evidence="17" id="KW-1185">Reference proteome</keyword>
<reference evidence="16 17" key="1">
    <citation type="journal article" date="2018" name="Plant J.">
        <title>Genome sequences of Chlorella sorokiniana UTEX 1602 and Micractinium conductrix SAG 241.80: implications to maltose excretion by a green alga.</title>
        <authorList>
            <person name="Arriola M.B."/>
            <person name="Velmurugan N."/>
            <person name="Zhang Y."/>
            <person name="Plunkett M.H."/>
            <person name="Hondzo H."/>
            <person name="Barney B.M."/>
        </authorList>
    </citation>
    <scope>NUCLEOTIDE SEQUENCE [LARGE SCALE GENOMIC DNA]</scope>
    <source>
        <strain evidence="16 17">SAG 241.80</strain>
    </source>
</reference>
<evidence type="ECO:0000256" key="3">
    <source>
        <dbReference type="ARBA" id="ARBA00005047"/>
    </source>
</evidence>
<gene>
    <name evidence="16" type="ORF">C2E20_1591</name>
</gene>
<evidence type="ECO:0000259" key="15">
    <source>
        <dbReference type="PROSITE" id="PS50089"/>
    </source>
</evidence>
<dbReference type="Pfam" id="PF00475">
    <property type="entry name" value="IGPD"/>
    <property type="match status" value="1"/>
</dbReference>
<feature type="compositionally biased region" description="Gly residues" evidence="14">
    <location>
        <begin position="579"/>
        <end position="588"/>
    </location>
</feature>
<dbReference type="InterPro" id="IPR020568">
    <property type="entry name" value="Ribosomal_Su5_D2-typ_SF"/>
</dbReference>
<keyword evidence="7" id="KW-0479">Metal-binding</keyword>
<dbReference type="EC" id="4.2.1.19" evidence="5 13"/>
<dbReference type="STRING" id="554055.A0A2P6VNE9"/>
<evidence type="ECO:0000256" key="13">
    <source>
        <dbReference type="RuleBase" id="RU000598"/>
    </source>
</evidence>
<sequence>MVATLAALQPSARTSSALTGSTSGRPWALPAAVTSPAGGRRAFLQRPTRRGMAAVVANGTPARIATVTRETKETNVKVTINLDGTGKCHSKSQIPFLDHMMDQLASHGLFDVTVEAQGDTWIDDHHTNEDIALALGTALSQALGDRKGIHRFGDFTAPLDEALVHVVLDLSGRPHLSCDVALPTERIGSYETQLYEHFFQSLANTSGMTLHIRQLAGKNSHHIVEATFKAFARALRKACEADPRRVGTIASSKGQDRESSDVEEVEPAPTCPICLLDVIELSDKAVTLPCMHEFCHNCIDRWLSHHKRVCPLCKQRVASVLYDITPAGTHKERAVPPSPKLAAAGAAQGDALLQRLQDLLGVAGLLEPYLQQQHARPSGRQHLRQEAGSGRVGYASSSRARQAAAGAAGAAASSAAAAGPRPYFWRLQQRLQAGGYRPDGGSAAGAAGEGPVSEEDYVLLWRRQVYEQDLWAVPLGSEPPSVSLGSGSARERRLTEWIDRELRALLQTDDTTIVRGFVMGLLVAYGLDPLPGSTAAAGAGGGAAAAAAASGSSARAAATAASRRAAELGAAAARRDDGSGAGTGGGGSTVSLASSPEEALRSFLHEHAAHFWHELRCFATATYTTSAYDRMAGGSDVPSDSRYGLDQGLFNESLGPNPRSAGGDELGTKGGGDQKIASFPEAPEESHNAAPDLEQMAEDNPVIRGQREFEDSSGHPAAGTAPPLASLPPPPPLRRPRPTDAKPWGLTAAELQHYAEIDSELLLESYSRQTTPDASRAASAAASPHAGAATLPGPCTAPQHGADLAAVITQRLGTPGSEEIRRHYPRVQEQYAQFARCMAEQQLSPVRLQAFWKHAGSRERGAPAL</sequence>
<dbReference type="PROSITE" id="PS00955">
    <property type="entry name" value="IGP_DEHYDRATASE_2"/>
    <property type="match status" value="1"/>
</dbReference>
<dbReference type="PROSITE" id="PS00518">
    <property type="entry name" value="ZF_RING_1"/>
    <property type="match status" value="1"/>
</dbReference>
<dbReference type="InterPro" id="IPR000807">
    <property type="entry name" value="ImidazoleglycerolP_deHydtase"/>
</dbReference>
<keyword evidence="9" id="KW-0862">Zinc</keyword>
<dbReference type="InterPro" id="IPR020565">
    <property type="entry name" value="ImidazoleglycerP_deHydtase_CS"/>
</dbReference>
<dbReference type="FunFam" id="3.30.230.40:FF:000002">
    <property type="entry name" value="Imidazoleglycerol-phosphate dehydratase"/>
    <property type="match status" value="1"/>
</dbReference>
<dbReference type="PROSITE" id="PS00954">
    <property type="entry name" value="IGP_DEHYDRATASE_1"/>
    <property type="match status" value="1"/>
</dbReference>
<comment type="catalytic activity">
    <reaction evidence="1 13">
        <text>D-erythro-1-(imidazol-4-yl)glycerol 3-phosphate = 3-(imidazol-4-yl)-2-oxopropyl phosphate + H2O</text>
        <dbReference type="Rhea" id="RHEA:11040"/>
        <dbReference type="ChEBI" id="CHEBI:15377"/>
        <dbReference type="ChEBI" id="CHEBI:57766"/>
        <dbReference type="ChEBI" id="CHEBI:58278"/>
        <dbReference type="EC" id="4.2.1.19"/>
    </reaction>
</comment>
<evidence type="ECO:0000256" key="7">
    <source>
        <dbReference type="ARBA" id="ARBA00022723"/>
    </source>
</evidence>
<feature type="region of interest" description="Disordered" evidence="14">
    <location>
        <begin position="374"/>
        <end position="395"/>
    </location>
</feature>
<evidence type="ECO:0000256" key="10">
    <source>
        <dbReference type="ARBA" id="ARBA00023102"/>
    </source>
</evidence>
<evidence type="ECO:0000256" key="4">
    <source>
        <dbReference type="ARBA" id="ARBA00007481"/>
    </source>
</evidence>
<comment type="similarity">
    <text evidence="4 13">Belongs to the imidazoleglycerol-phosphate dehydratase family.</text>
</comment>
<dbReference type="FunFam" id="3.30.230.40:FF:000003">
    <property type="entry name" value="Imidazoleglycerol-phosphate dehydratase HisB"/>
    <property type="match status" value="1"/>
</dbReference>
<keyword evidence="8 12" id="KW-0863">Zinc-finger</keyword>
<dbReference type="GO" id="GO:0008270">
    <property type="term" value="F:zinc ion binding"/>
    <property type="evidence" value="ECO:0007669"/>
    <property type="project" value="UniProtKB-KW"/>
</dbReference>